<reference evidence="6 7" key="1">
    <citation type="submission" date="2018-11" db="EMBL/GenBank/DDBJ databases">
        <title>Genome sequence of Apiotrichum porosum DSM 27194.</title>
        <authorList>
            <person name="Aliyu H."/>
            <person name="Gorte O."/>
            <person name="Ochsenreither K."/>
        </authorList>
    </citation>
    <scope>NUCLEOTIDE SEQUENCE [LARGE SCALE GENOMIC DNA]</scope>
    <source>
        <strain evidence="6 7">DSM 27194</strain>
    </source>
</reference>
<feature type="compositionally biased region" description="Basic residues" evidence="4">
    <location>
        <begin position="451"/>
        <end position="463"/>
    </location>
</feature>
<evidence type="ECO:0000256" key="1">
    <source>
        <dbReference type="ARBA" id="ARBA00004123"/>
    </source>
</evidence>
<feature type="region of interest" description="Disordered" evidence="4">
    <location>
        <begin position="1"/>
        <end position="175"/>
    </location>
</feature>
<feature type="region of interest" description="Disordered" evidence="4">
    <location>
        <begin position="380"/>
        <end position="614"/>
    </location>
</feature>
<keyword evidence="3" id="KW-0539">Nucleus</keyword>
<dbReference type="GeneID" id="39585557"/>
<feature type="compositionally biased region" description="Acidic residues" evidence="4">
    <location>
        <begin position="53"/>
        <end position="65"/>
    </location>
</feature>
<proteinExistence type="inferred from homology"/>
<dbReference type="GO" id="GO:0000462">
    <property type="term" value="P:maturation of SSU-rRNA from tricistronic rRNA transcript (SSU-rRNA, 5.8S rRNA, LSU-rRNA)"/>
    <property type="evidence" value="ECO:0007669"/>
    <property type="project" value="TreeGrafter"/>
</dbReference>
<protein>
    <recommendedName>
        <fullName evidence="5">Sas10 C-terminal domain-containing protein</fullName>
    </recommendedName>
</protein>
<feature type="compositionally biased region" description="Basic and acidic residues" evidence="4">
    <location>
        <begin position="155"/>
        <end position="175"/>
    </location>
</feature>
<evidence type="ECO:0000313" key="7">
    <source>
        <dbReference type="Proteomes" id="UP000279236"/>
    </source>
</evidence>
<evidence type="ECO:0000259" key="5">
    <source>
        <dbReference type="Pfam" id="PF09368"/>
    </source>
</evidence>
<dbReference type="OrthoDB" id="1924577at2759"/>
<feature type="compositionally biased region" description="Basic residues" evidence="4">
    <location>
        <begin position="1"/>
        <end position="15"/>
    </location>
</feature>
<feature type="compositionally biased region" description="Acidic residues" evidence="4">
    <location>
        <begin position="499"/>
        <end position="514"/>
    </location>
</feature>
<feature type="compositionally biased region" description="Acidic residues" evidence="4">
    <location>
        <begin position="79"/>
        <end position="94"/>
    </location>
</feature>
<name>A0A427YBD4_9TREE</name>
<dbReference type="InterPro" id="IPR018972">
    <property type="entry name" value="Sas10_C_dom"/>
</dbReference>
<dbReference type="EMBL" id="RSCE01000001">
    <property type="protein sequence ID" value="RSH88469.1"/>
    <property type="molecule type" value="Genomic_DNA"/>
</dbReference>
<dbReference type="STRING" id="105984.A0A427YBD4"/>
<dbReference type="PANTHER" id="PTHR13237">
    <property type="entry name" value="SOMETHING ABOUT SILENCING PROTEIN 10-RELATED"/>
    <property type="match status" value="1"/>
</dbReference>
<organism evidence="6 7">
    <name type="scientific">Apiotrichum porosum</name>
    <dbReference type="NCBI Taxonomy" id="105984"/>
    <lineage>
        <taxon>Eukaryota</taxon>
        <taxon>Fungi</taxon>
        <taxon>Dikarya</taxon>
        <taxon>Basidiomycota</taxon>
        <taxon>Agaricomycotina</taxon>
        <taxon>Tremellomycetes</taxon>
        <taxon>Trichosporonales</taxon>
        <taxon>Trichosporonaceae</taxon>
        <taxon>Apiotrichum</taxon>
    </lineage>
</organism>
<evidence type="ECO:0000256" key="2">
    <source>
        <dbReference type="ARBA" id="ARBA00010979"/>
    </source>
</evidence>
<feature type="compositionally biased region" description="Acidic residues" evidence="4">
    <location>
        <begin position="388"/>
        <end position="414"/>
    </location>
</feature>
<comment type="similarity">
    <text evidence="2">Belongs to the SAS10 family.</text>
</comment>
<dbReference type="RefSeq" id="XP_028480677.1">
    <property type="nucleotide sequence ID" value="XM_028616820.1"/>
</dbReference>
<comment type="caution">
    <text evidence="6">The sequence shown here is derived from an EMBL/GenBank/DDBJ whole genome shotgun (WGS) entry which is preliminary data.</text>
</comment>
<evidence type="ECO:0000313" key="6">
    <source>
        <dbReference type="EMBL" id="RSH88469.1"/>
    </source>
</evidence>
<evidence type="ECO:0000256" key="4">
    <source>
        <dbReference type="SAM" id="MobiDB-lite"/>
    </source>
</evidence>
<feature type="compositionally biased region" description="Basic and acidic residues" evidence="4">
    <location>
        <begin position="541"/>
        <end position="566"/>
    </location>
</feature>
<keyword evidence="7" id="KW-1185">Reference proteome</keyword>
<dbReference type="Pfam" id="PF09368">
    <property type="entry name" value="Sas10"/>
    <property type="match status" value="1"/>
</dbReference>
<comment type="subcellular location">
    <subcellularLocation>
        <location evidence="1">Nucleus</location>
    </subcellularLocation>
</comment>
<feature type="compositionally biased region" description="Acidic residues" evidence="4">
    <location>
        <begin position="597"/>
        <end position="610"/>
    </location>
</feature>
<gene>
    <name evidence="6" type="ORF">EHS24_001014</name>
</gene>
<feature type="domain" description="Sas10 C-terminal" evidence="5">
    <location>
        <begin position="646"/>
        <end position="721"/>
    </location>
</feature>
<sequence length="721" mass="80965">MGRKGSKGGGAKKRGAPGATIDKIERYEDTLEEGGVDDFMFKRDQISFNPQNDDGDDDINGEQGEEVLSLDPKRRRGDDDEEMEEEYDEDEEESFGAAAQRKERKQKVKPDLSTKGRFGKEEIDSDASSEDDSESGSEDEDEEGWGRQYYSRPSARREKEKEGVYDETREEERELEEKEVRRLQRRAREALDGDDWGLDDVEVEHTAAPVVETEDAAPVHVPAPKTDDPIALLRHLQVYEPLKLALTRDFSLVVYKLKKTARGIKKMAAEREGEESLHKGLGWLHYQTLLTYATTLAFYIHLCALPADERPDMSTHPILQRLLQLKEGVAALEDLDFAAGSISDAGPELFIRPDEGDDDEDEEDGYAEMIAAKRELLARTNEGVGMVPEDDEFSDEDDDEDEDEDDEDEFDWEQDAQNLWHTAGMEDGELDDLLADADADDADMVPVSKPKSTKREKRSRKKDSKSTEEGASTVAFTPMAEPEFVSSKKKKSKARAYGDDEETMGDATSLDDADAADKETKKRSLRFHTSKIAATSARRSAARDKRLGGDDDIPYRDRQAARDAALRKNGPKGNGGEDLDGSDWTESDRKRAREVRDEAEDDEPEGDDGYYDLVKRRKTAKDEAKQLAHEAYREEKFASFEDETSEGPRALTRAIEKNRGLTPRRSKTGRNPRVKKKLAYEKAKQKVGSQRAVFKGGQATLSGSYSGEKTGISLTAKSRKF</sequence>
<dbReference type="PANTHER" id="PTHR13237:SF8">
    <property type="entry name" value="SOMETHING ABOUT SILENCING PROTEIN 10"/>
    <property type="match status" value="1"/>
</dbReference>
<feature type="compositionally biased region" description="Acidic residues" evidence="4">
    <location>
        <begin position="426"/>
        <end position="443"/>
    </location>
</feature>
<feature type="compositionally biased region" description="Basic and acidic residues" evidence="4">
    <location>
        <begin position="586"/>
        <end position="596"/>
    </location>
</feature>
<evidence type="ECO:0000256" key="3">
    <source>
        <dbReference type="ARBA" id="ARBA00023242"/>
    </source>
</evidence>
<dbReference type="AlphaFoldDB" id="A0A427YBD4"/>
<accession>A0A427YBD4</accession>
<feature type="compositionally biased region" description="Basic and acidic residues" evidence="4">
    <location>
        <begin position="108"/>
        <end position="122"/>
    </location>
</feature>
<dbReference type="GO" id="GO:0032040">
    <property type="term" value="C:small-subunit processome"/>
    <property type="evidence" value="ECO:0007669"/>
    <property type="project" value="TreeGrafter"/>
</dbReference>
<dbReference type="Proteomes" id="UP000279236">
    <property type="component" value="Unassembled WGS sequence"/>
</dbReference>
<feature type="compositionally biased region" description="Acidic residues" evidence="4">
    <location>
        <begin position="123"/>
        <end position="143"/>
    </location>
</feature>